<feature type="signal peptide" evidence="1">
    <location>
        <begin position="1"/>
        <end position="22"/>
    </location>
</feature>
<dbReference type="AlphaFoldDB" id="A0A967E6Y5"/>
<accession>A0A967E6Y5</accession>
<dbReference type="RefSeq" id="WP_166400468.1">
    <property type="nucleotide sequence ID" value="NZ_JAANAS010000056.1"/>
</dbReference>
<comment type="caution">
    <text evidence="2">The sequence shown here is derived from an EMBL/GenBank/DDBJ whole genome shotgun (WGS) entry which is preliminary data.</text>
</comment>
<evidence type="ECO:0000313" key="3">
    <source>
        <dbReference type="Proteomes" id="UP000643701"/>
    </source>
</evidence>
<gene>
    <name evidence="2" type="ORF">G7034_08115</name>
</gene>
<keyword evidence="1" id="KW-0732">Signal</keyword>
<name>A0A967E6Y5_9FLAO</name>
<dbReference type="EMBL" id="JAANAS010000056">
    <property type="protein sequence ID" value="NGZ90216.1"/>
    <property type="molecule type" value="Genomic_DNA"/>
</dbReference>
<reference evidence="2" key="1">
    <citation type="submission" date="2020-03" db="EMBL/GenBank/DDBJ databases">
        <title>Psychroflexus Maritimus sp. nov., isolate from marine sediment.</title>
        <authorList>
            <person name="Zhong Y.-L."/>
        </authorList>
    </citation>
    <scope>NUCLEOTIDE SEQUENCE</scope>
    <source>
        <strain evidence="2">C1</strain>
    </source>
</reference>
<keyword evidence="3" id="KW-1185">Reference proteome</keyword>
<evidence type="ECO:0000256" key="1">
    <source>
        <dbReference type="SAM" id="SignalP"/>
    </source>
</evidence>
<feature type="chain" id="PRO_5038043977" evidence="1">
    <location>
        <begin position="23"/>
        <end position="241"/>
    </location>
</feature>
<evidence type="ECO:0000313" key="2">
    <source>
        <dbReference type="EMBL" id="NGZ90216.1"/>
    </source>
</evidence>
<protein>
    <submittedName>
        <fullName evidence="2">DUF4082 domain-containing protein</fullName>
    </submittedName>
</protein>
<sequence length="241" mass="25791">MNTLTKFLSLGLLLLSLTSLQAQVGIGTTSPESSAALEIKSTTQGLLPPRMTTNERDLIDTPVPGLLVYNTTTKKLQLFTTVEEQQEDVVIANTTINNGGTCMTSGNLWFTPNISGTLNEVKLNTSGTGETASLVIMDVSSCDNTSTVLGNSNSVNMVAGWNTWTFSTPVEVVAGTTYFISSNDATGCLGVKWSDSGDDSRMGNVMDDDFMMSCTNDTYDIAAEIRISQPDAINTVWVNLN</sequence>
<organism evidence="2 3">
    <name type="scientific">Psychroflexus maritimus</name>
    <dbReference type="NCBI Taxonomy" id="2714865"/>
    <lineage>
        <taxon>Bacteria</taxon>
        <taxon>Pseudomonadati</taxon>
        <taxon>Bacteroidota</taxon>
        <taxon>Flavobacteriia</taxon>
        <taxon>Flavobacteriales</taxon>
        <taxon>Flavobacteriaceae</taxon>
        <taxon>Psychroflexus</taxon>
    </lineage>
</organism>
<dbReference type="Proteomes" id="UP000643701">
    <property type="component" value="Unassembled WGS sequence"/>
</dbReference>
<proteinExistence type="predicted"/>